<dbReference type="EMBL" id="NTFS01000043">
    <property type="protein sequence ID" value="PAX59634.1"/>
    <property type="molecule type" value="Genomic_DNA"/>
</dbReference>
<dbReference type="Proteomes" id="UP000218238">
    <property type="component" value="Unassembled WGS sequence"/>
</dbReference>
<name>A0A2A2TMR7_9CYAN</name>
<protein>
    <submittedName>
        <fullName evidence="1">Uncharacterized protein</fullName>
    </submittedName>
</protein>
<evidence type="ECO:0000313" key="1">
    <source>
        <dbReference type="EMBL" id="PAX59634.1"/>
    </source>
</evidence>
<reference evidence="1 2" key="1">
    <citation type="submission" date="2017-08" db="EMBL/GenBank/DDBJ databases">
        <title>Draft genome sequence of filamentous cyanobacterium Calothrix elsteri CCALA 953.</title>
        <authorList>
            <person name="Gagunashvili A.N."/>
            <person name="Elster J."/>
            <person name="Andresson O.S."/>
        </authorList>
    </citation>
    <scope>NUCLEOTIDE SEQUENCE [LARGE SCALE GENOMIC DNA]</scope>
    <source>
        <strain evidence="1 2">CCALA 953</strain>
    </source>
</reference>
<comment type="caution">
    <text evidence="1">The sequence shown here is derived from an EMBL/GenBank/DDBJ whole genome shotgun (WGS) entry which is preliminary data.</text>
</comment>
<organism evidence="1 2">
    <name type="scientific">Brunnivagina elsteri CCALA 953</name>
    <dbReference type="NCBI Taxonomy" id="987040"/>
    <lineage>
        <taxon>Bacteria</taxon>
        <taxon>Bacillati</taxon>
        <taxon>Cyanobacteriota</taxon>
        <taxon>Cyanophyceae</taxon>
        <taxon>Nostocales</taxon>
        <taxon>Calotrichaceae</taxon>
        <taxon>Brunnivagina</taxon>
    </lineage>
</organism>
<dbReference type="OrthoDB" id="516146at2"/>
<accession>A0A2A2TMR7</accession>
<dbReference type="RefSeq" id="WP_095720849.1">
    <property type="nucleotide sequence ID" value="NZ_NTFS01000043.1"/>
</dbReference>
<evidence type="ECO:0000313" key="2">
    <source>
        <dbReference type="Proteomes" id="UP000218238"/>
    </source>
</evidence>
<dbReference type="AlphaFoldDB" id="A0A2A2TMR7"/>
<proteinExistence type="predicted"/>
<keyword evidence="2" id="KW-1185">Reference proteome</keyword>
<sequence length="124" mass="12827">MKLKLLVLSAFSISAISTLIPGLTPSAKAVCVLTDVGVQVAIHGKNSVANQNNKVDQQASNDCYGNSATTSGVQVYTGSGSVNQNRNVGQYVSGGSANNPTGVPMPVIKIHVNPQIDVPAYPNF</sequence>
<gene>
    <name evidence="1" type="ORF">CK510_06120</name>
</gene>